<dbReference type="Gene3D" id="2.60.40.4150">
    <property type="entry name" value="Type VI secretion system, lipoprotein SciN"/>
    <property type="match status" value="1"/>
</dbReference>
<gene>
    <name evidence="1" type="ORF">MNBD_GAMMA20-1033</name>
</gene>
<dbReference type="InterPro" id="IPR017734">
    <property type="entry name" value="T6SS_SciN"/>
</dbReference>
<dbReference type="PANTHER" id="PTHR37625:SF4">
    <property type="entry name" value="OUTER MEMBRANE LIPOPROTEIN"/>
    <property type="match status" value="1"/>
</dbReference>
<dbReference type="Pfam" id="PF12790">
    <property type="entry name" value="T6SS-SciN"/>
    <property type="match status" value="1"/>
</dbReference>
<protein>
    <recommendedName>
        <fullName evidence="2">Type VI secretion lipoprotein/VasD</fullName>
    </recommendedName>
</protein>
<evidence type="ECO:0000313" key="1">
    <source>
        <dbReference type="EMBL" id="VAW94033.1"/>
    </source>
</evidence>
<name>A0A3B1A1M5_9ZZZZ</name>
<proteinExistence type="predicted"/>
<evidence type="ECO:0008006" key="2">
    <source>
        <dbReference type="Google" id="ProtNLM"/>
    </source>
</evidence>
<accession>A0A3B1A1M5</accession>
<dbReference type="NCBIfam" id="TIGR03352">
    <property type="entry name" value="VI_chp_3"/>
    <property type="match status" value="1"/>
</dbReference>
<sequence>MGKTAHHMIRLLGCIFVLLALTACASKLPTIFPTKIKAQILASHEINPDINNRPSPLVVRIYELTSTDTFNSAEFFQLYDDEAATLGGDLIARQEFEVSPGEGRELMFKPQDNTRVFAVLAAFRDIDQAIWRTTAELKLNKTNTFIVKIGKQSVTIDHK</sequence>
<dbReference type="EMBL" id="UOFU01000042">
    <property type="protein sequence ID" value="VAW94033.1"/>
    <property type="molecule type" value="Genomic_DNA"/>
</dbReference>
<reference evidence="1" key="1">
    <citation type="submission" date="2018-06" db="EMBL/GenBank/DDBJ databases">
        <authorList>
            <person name="Zhirakovskaya E."/>
        </authorList>
    </citation>
    <scope>NUCLEOTIDE SEQUENCE</scope>
</reference>
<dbReference type="PANTHER" id="PTHR37625">
    <property type="entry name" value="OUTER MEMBRANE LIPOPROTEIN-RELATED"/>
    <property type="match status" value="1"/>
</dbReference>
<dbReference type="InterPro" id="IPR038706">
    <property type="entry name" value="Type_VI_SciN-like_sf"/>
</dbReference>
<dbReference type="AlphaFoldDB" id="A0A3B1A1M5"/>
<dbReference type="PROSITE" id="PS51257">
    <property type="entry name" value="PROKAR_LIPOPROTEIN"/>
    <property type="match status" value="1"/>
</dbReference>
<organism evidence="1">
    <name type="scientific">hydrothermal vent metagenome</name>
    <dbReference type="NCBI Taxonomy" id="652676"/>
    <lineage>
        <taxon>unclassified sequences</taxon>
        <taxon>metagenomes</taxon>
        <taxon>ecological metagenomes</taxon>
    </lineage>
</organism>